<dbReference type="PROSITE" id="PS50011">
    <property type="entry name" value="PROTEIN_KINASE_DOM"/>
    <property type="match status" value="1"/>
</dbReference>
<evidence type="ECO:0000256" key="6">
    <source>
        <dbReference type="ARBA" id="ARBA00022741"/>
    </source>
</evidence>
<dbReference type="GO" id="GO:0005737">
    <property type="term" value="C:cytoplasm"/>
    <property type="evidence" value="ECO:0007669"/>
    <property type="project" value="TreeGrafter"/>
</dbReference>
<feature type="coiled-coil region" evidence="14">
    <location>
        <begin position="548"/>
        <end position="610"/>
    </location>
</feature>
<keyword evidence="11 14" id="KW-0175">Coiled coil</keyword>
<dbReference type="InterPro" id="IPR050839">
    <property type="entry name" value="Rho-assoc_Ser/Thr_Kinase"/>
</dbReference>
<dbReference type="InterPro" id="IPR001849">
    <property type="entry name" value="PH_domain"/>
</dbReference>
<keyword evidence="3" id="KW-0597">Phosphoprotein</keyword>
<dbReference type="EMBL" id="UZAE01001106">
    <property type="protein sequence ID" value="VDN98177.1"/>
    <property type="molecule type" value="Genomic_DNA"/>
</dbReference>
<dbReference type="PROSITE" id="PS50081">
    <property type="entry name" value="ZF_DAG_PE_2"/>
    <property type="match status" value="1"/>
</dbReference>
<organism evidence="21">
    <name type="scientific">Rodentolepis nana</name>
    <name type="common">Dwarf tapeworm</name>
    <name type="synonym">Hymenolepis nana</name>
    <dbReference type="NCBI Taxonomy" id="102285"/>
    <lineage>
        <taxon>Eukaryota</taxon>
        <taxon>Metazoa</taxon>
        <taxon>Spiralia</taxon>
        <taxon>Lophotrochozoa</taxon>
        <taxon>Platyhelminthes</taxon>
        <taxon>Cestoda</taxon>
        <taxon>Eucestoda</taxon>
        <taxon>Cyclophyllidea</taxon>
        <taxon>Hymenolepididae</taxon>
        <taxon>Rodentolepis</taxon>
    </lineage>
</organism>
<reference evidence="21" key="1">
    <citation type="submission" date="2017-02" db="UniProtKB">
        <authorList>
            <consortium name="WormBaseParasite"/>
        </authorList>
    </citation>
    <scope>IDENTIFICATION</scope>
</reference>
<keyword evidence="6" id="KW-0547">Nucleotide-binding</keyword>
<dbReference type="Proteomes" id="UP000278807">
    <property type="component" value="Unassembled WGS sequence"/>
</dbReference>
<dbReference type="PROSITE" id="PS00108">
    <property type="entry name" value="PROTEIN_KINASE_ST"/>
    <property type="match status" value="1"/>
</dbReference>
<evidence type="ECO:0000256" key="4">
    <source>
        <dbReference type="ARBA" id="ARBA00022679"/>
    </source>
</evidence>
<evidence type="ECO:0000256" key="7">
    <source>
        <dbReference type="ARBA" id="ARBA00022771"/>
    </source>
</evidence>
<dbReference type="InterPro" id="IPR002219">
    <property type="entry name" value="PKC_DAG/PE"/>
</dbReference>
<dbReference type="GO" id="GO:0005856">
    <property type="term" value="C:cytoskeleton"/>
    <property type="evidence" value="ECO:0007669"/>
    <property type="project" value="TreeGrafter"/>
</dbReference>
<keyword evidence="7" id="KW-0863">Zinc-finger</keyword>
<evidence type="ECO:0000256" key="9">
    <source>
        <dbReference type="ARBA" id="ARBA00022833"/>
    </source>
</evidence>
<dbReference type="STRING" id="102285.A0A0R3T5I1"/>
<dbReference type="PANTHER" id="PTHR22988:SF71">
    <property type="entry name" value="CITRON RHO-INTERACTING KINASE"/>
    <property type="match status" value="1"/>
</dbReference>
<evidence type="ECO:0000256" key="15">
    <source>
        <dbReference type="SAM" id="MobiDB-lite"/>
    </source>
</evidence>
<evidence type="ECO:0000313" key="21">
    <source>
        <dbReference type="WBParaSite" id="HNAJ_0000231901-mRNA-1"/>
    </source>
</evidence>
<dbReference type="SMART" id="SM00109">
    <property type="entry name" value="C1"/>
    <property type="match status" value="1"/>
</dbReference>
<dbReference type="WBParaSite" id="HNAJ_0000231901-mRNA-1">
    <property type="protein sequence ID" value="HNAJ_0000231901-mRNA-1"/>
    <property type="gene ID" value="HNAJ_0000231901"/>
</dbReference>
<sequence>MIFGKLNDLFFAFQDKDNIYLCMEYMPGGDLYYWLEYYDTFTEEQARFYLAETVLALQALHELGYIHRDLKPDNMLLDAQGHLKLADFGSCVRLDSQGRYFCTSPIGTPDYISPEMLNCQSKAGYIGPACDWWALGVIAFEMLFGETAFYGQSLVETYSRILGYEKSLKIPTDTEISPIFESLIRDFLRGPSDRLGAKCGAEEVKKHPFFQSIDWPNLRSTTPPIQPVVTSDVDTSNINFDESELLGADSKFRGDSSNSSSGSPANLPRSGGAFATKKNMGSPAYFTGDNLAFAGFTFNRDDRRNSESMAKTPLITNGDAHTAEIESALAESRAKLSAAEKQAAVDKIAMNEAQRRLEDMKAELASAKMELERLGDENKTQVTCLQSERDTLSDRVKKLQLELITTAEELENERKALANAKEELVAAKSDPPPAIVVNDARQRNSVNENLSLAVDLEVARQQACRAEAELVSSRRLHAEEMGELSDQLQAEKTFSQLYKSKLSEAEAELESLRASFASTHAICKELKERNFGLESELAVSKVDLEGLKRSYETDLNESNVQVTRLKDRVSAQATEILTMTEQRQDLLRHCKTLEESVSTLTDQLQVLRKENKIQKLKIDQTVAKLFEVASVTPAIGGKAKKSSEALKVSALEKQLRNAEHRHQKEIADLQSTLNRLKTDNEEKAKAMAELTNHNRHLEQELEKVNVQVSTLYECYGTKSAVGGEGKLSSSSSLGRIAKEPTSPRLRSEISHSLENLSSIPEYIGRGQPSASPYIEGVCDFPEKIRGKKKLAWTPRFAVICPFSVSFYSSKVQRDQIGSVPCEEIPIQTIFSVRPGTVLDLTYATEEDASRLICIISDVIGQDSGMNDADKMSIMSGTFGPGGSCSNHISWQGHSFQPMTFRITNTICEVCRRPCSDLRSPPPALECIRCRMRIHRNHVENHEKFVVCPNTVRQWIIRAPTLADRNAWISCINQLKKDAFAFCSPDSGLTHSPSGSLSRTAGSATPATPLSGANTVRYRSMRNFGGFSLKDIASRRSVAVTFPRHNSSSGVTGSSTPGVVHPHQQPTLPNIDGQHDL</sequence>
<feature type="coiled-coil region" evidence="14">
    <location>
        <begin position="641"/>
        <end position="707"/>
    </location>
</feature>
<feature type="domain" description="AGC-kinase C-terminal" evidence="18">
    <location>
        <begin position="211"/>
        <end position="308"/>
    </location>
</feature>
<keyword evidence="4" id="KW-0808">Transferase</keyword>
<keyword evidence="8" id="KW-0418">Kinase</keyword>
<evidence type="ECO:0000256" key="1">
    <source>
        <dbReference type="ARBA" id="ARBA00012513"/>
    </source>
</evidence>
<reference evidence="19 20" key="2">
    <citation type="submission" date="2018-11" db="EMBL/GenBank/DDBJ databases">
        <authorList>
            <consortium name="Pathogen Informatics"/>
        </authorList>
    </citation>
    <scope>NUCLEOTIDE SEQUENCE [LARGE SCALE GENOMIC DNA]</scope>
</reference>
<dbReference type="EC" id="2.7.11.1" evidence="1"/>
<keyword evidence="10" id="KW-0067">ATP-binding</keyword>
<dbReference type="Gene3D" id="3.30.200.20">
    <property type="entry name" value="Phosphorylase Kinase, domain 1"/>
    <property type="match status" value="1"/>
</dbReference>
<dbReference type="PANTHER" id="PTHR22988">
    <property type="entry name" value="MYOTONIC DYSTROPHY S/T KINASE-RELATED"/>
    <property type="match status" value="1"/>
</dbReference>
<feature type="domain" description="Phorbol-ester/DAG-type" evidence="17">
    <location>
        <begin position="892"/>
        <end position="947"/>
    </location>
</feature>
<dbReference type="GO" id="GO:0005524">
    <property type="term" value="F:ATP binding"/>
    <property type="evidence" value="ECO:0007669"/>
    <property type="project" value="UniProtKB-KW"/>
</dbReference>
<proteinExistence type="predicted"/>
<dbReference type="SMART" id="SM00233">
    <property type="entry name" value="PH"/>
    <property type="match status" value="1"/>
</dbReference>
<dbReference type="InterPro" id="IPR000719">
    <property type="entry name" value="Prot_kinase_dom"/>
</dbReference>
<dbReference type="SUPFAM" id="SSF56112">
    <property type="entry name" value="Protein kinase-like (PK-like)"/>
    <property type="match status" value="1"/>
</dbReference>
<name>A0A0R3T5I1_RODNA</name>
<evidence type="ECO:0000256" key="11">
    <source>
        <dbReference type="ARBA" id="ARBA00023054"/>
    </source>
</evidence>
<comment type="catalytic activity">
    <reaction evidence="12">
        <text>L-threonyl-[protein] + ATP = O-phospho-L-threonyl-[protein] + ADP + H(+)</text>
        <dbReference type="Rhea" id="RHEA:46608"/>
        <dbReference type="Rhea" id="RHEA-COMP:11060"/>
        <dbReference type="Rhea" id="RHEA-COMP:11605"/>
        <dbReference type="ChEBI" id="CHEBI:15378"/>
        <dbReference type="ChEBI" id="CHEBI:30013"/>
        <dbReference type="ChEBI" id="CHEBI:30616"/>
        <dbReference type="ChEBI" id="CHEBI:61977"/>
        <dbReference type="ChEBI" id="CHEBI:456216"/>
        <dbReference type="EC" id="2.7.11.1"/>
    </reaction>
</comment>
<dbReference type="InterPro" id="IPR008271">
    <property type="entry name" value="Ser/Thr_kinase_AS"/>
</dbReference>
<feature type="coiled-coil region" evidence="14">
    <location>
        <begin position="322"/>
        <end position="430"/>
    </location>
</feature>
<feature type="region of interest" description="Disordered" evidence="15">
    <location>
        <begin position="249"/>
        <end position="274"/>
    </location>
</feature>
<evidence type="ECO:0000256" key="5">
    <source>
        <dbReference type="ARBA" id="ARBA00022723"/>
    </source>
</evidence>
<dbReference type="InterPro" id="IPR011009">
    <property type="entry name" value="Kinase-like_dom_sf"/>
</dbReference>
<dbReference type="GO" id="GO:0008270">
    <property type="term" value="F:zinc ion binding"/>
    <property type="evidence" value="ECO:0007669"/>
    <property type="project" value="UniProtKB-KW"/>
</dbReference>
<evidence type="ECO:0000256" key="12">
    <source>
        <dbReference type="ARBA" id="ARBA00047899"/>
    </source>
</evidence>
<comment type="catalytic activity">
    <reaction evidence="13">
        <text>L-seryl-[protein] + ATP = O-phospho-L-seryl-[protein] + ADP + H(+)</text>
        <dbReference type="Rhea" id="RHEA:17989"/>
        <dbReference type="Rhea" id="RHEA-COMP:9863"/>
        <dbReference type="Rhea" id="RHEA-COMP:11604"/>
        <dbReference type="ChEBI" id="CHEBI:15378"/>
        <dbReference type="ChEBI" id="CHEBI:29999"/>
        <dbReference type="ChEBI" id="CHEBI:30616"/>
        <dbReference type="ChEBI" id="CHEBI:83421"/>
        <dbReference type="ChEBI" id="CHEBI:456216"/>
        <dbReference type="EC" id="2.7.11.1"/>
    </reaction>
</comment>
<dbReference type="GO" id="GO:0031032">
    <property type="term" value="P:actomyosin structure organization"/>
    <property type="evidence" value="ECO:0007669"/>
    <property type="project" value="TreeGrafter"/>
</dbReference>
<dbReference type="Gene3D" id="2.30.29.30">
    <property type="entry name" value="Pleckstrin-homology domain (PH domain)/Phosphotyrosine-binding domain (PTB)"/>
    <property type="match status" value="1"/>
</dbReference>
<dbReference type="SMART" id="SM00220">
    <property type="entry name" value="S_TKc"/>
    <property type="match status" value="1"/>
</dbReference>
<dbReference type="Gene3D" id="1.10.510.10">
    <property type="entry name" value="Transferase(Phosphotransferase) domain 1"/>
    <property type="match status" value="1"/>
</dbReference>
<keyword evidence="2" id="KW-0723">Serine/threonine-protein kinase</keyword>
<dbReference type="SMART" id="SM00133">
    <property type="entry name" value="S_TK_X"/>
    <property type="match status" value="1"/>
</dbReference>
<evidence type="ECO:0000256" key="8">
    <source>
        <dbReference type="ARBA" id="ARBA00022777"/>
    </source>
</evidence>
<evidence type="ECO:0000313" key="19">
    <source>
        <dbReference type="EMBL" id="VDN98177.1"/>
    </source>
</evidence>
<dbReference type="InterPro" id="IPR000961">
    <property type="entry name" value="AGC-kinase_C"/>
</dbReference>
<evidence type="ECO:0000256" key="13">
    <source>
        <dbReference type="ARBA" id="ARBA00048679"/>
    </source>
</evidence>
<dbReference type="InterPro" id="IPR046349">
    <property type="entry name" value="C1-like_sf"/>
</dbReference>
<feature type="domain" description="Protein kinase" evidence="16">
    <location>
        <begin position="1"/>
        <end position="210"/>
    </location>
</feature>
<dbReference type="InterPro" id="IPR011993">
    <property type="entry name" value="PH-like_dom_sf"/>
</dbReference>
<accession>A0A0R3T5I1</accession>
<evidence type="ECO:0000256" key="10">
    <source>
        <dbReference type="ARBA" id="ARBA00022840"/>
    </source>
</evidence>
<dbReference type="Gene3D" id="3.30.60.20">
    <property type="match status" value="1"/>
</dbReference>
<dbReference type="Pfam" id="PF00069">
    <property type="entry name" value="Pkinase"/>
    <property type="match status" value="1"/>
</dbReference>
<evidence type="ECO:0000256" key="2">
    <source>
        <dbReference type="ARBA" id="ARBA00022527"/>
    </source>
</evidence>
<dbReference type="SUPFAM" id="SSF50729">
    <property type="entry name" value="PH domain-like"/>
    <property type="match status" value="1"/>
</dbReference>
<dbReference type="FunFam" id="1.10.510.10:FF:000751">
    <property type="entry name" value="Non-specific serine/threonine protein kinase"/>
    <property type="match status" value="1"/>
</dbReference>
<feature type="region of interest" description="Disordered" evidence="15">
    <location>
        <begin position="992"/>
        <end position="1011"/>
    </location>
</feature>
<evidence type="ECO:0000313" key="20">
    <source>
        <dbReference type="Proteomes" id="UP000278807"/>
    </source>
</evidence>
<evidence type="ECO:0000259" key="17">
    <source>
        <dbReference type="PROSITE" id="PS50081"/>
    </source>
</evidence>
<evidence type="ECO:0000259" key="18">
    <source>
        <dbReference type="PROSITE" id="PS51285"/>
    </source>
</evidence>
<keyword evidence="9" id="KW-0862">Zinc</keyword>
<keyword evidence="20" id="KW-1185">Reference proteome</keyword>
<gene>
    <name evidence="19" type="ORF">HNAJ_LOCUS2318</name>
</gene>
<dbReference type="CDD" id="cd20813">
    <property type="entry name" value="C1_ROCK"/>
    <property type="match status" value="1"/>
</dbReference>
<dbReference type="OrthoDB" id="2156623at2759"/>
<protein>
    <recommendedName>
        <fullName evidence="1">non-specific serine/threonine protein kinase</fullName>
        <ecNumber evidence="1">2.7.11.1</ecNumber>
    </recommendedName>
</protein>
<evidence type="ECO:0000259" key="16">
    <source>
        <dbReference type="PROSITE" id="PS50011"/>
    </source>
</evidence>
<dbReference type="PROSITE" id="PS51285">
    <property type="entry name" value="AGC_KINASE_CTER"/>
    <property type="match status" value="1"/>
</dbReference>
<dbReference type="SUPFAM" id="SSF57889">
    <property type="entry name" value="Cysteine-rich domain"/>
    <property type="match status" value="1"/>
</dbReference>
<feature type="compositionally biased region" description="Low complexity" evidence="15">
    <location>
        <begin position="1046"/>
        <end position="1059"/>
    </location>
</feature>
<feature type="region of interest" description="Disordered" evidence="15">
    <location>
        <begin position="1042"/>
        <end position="1076"/>
    </location>
</feature>
<evidence type="ECO:0000256" key="3">
    <source>
        <dbReference type="ARBA" id="ARBA00022553"/>
    </source>
</evidence>
<dbReference type="AlphaFoldDB" id="A0A0R3T5I1"/>
<dbReference type="GO" id="GO:0004674">
    <property type="term" value="F:protein serine/threonine kinase activity"/>
    <property type="evidence" value="ECO:0007669"/>
    <property type="project" value="UniProtKB-KW"/>
</dbReference>
<keyword evidence="5" id="KW-0479">Metal-binding</keyword>
<evidence type="ECO:0000256" key="14">
    <source>
        <dbReference type="SAM" id="Coils"/>
    </source>
</evidence>